<dbReference type="InterPro" id="IPR008271">
    <property type="entry name" value="Ser/Thr_kinase_AS"/>
</dbReference>
<name>A0A8S1RX02_9CILI</name>
<dbReference type="InterPro" id="IPR030616">
    <property type="entry name" value="Aur-like"/>
</dbReference>
<proteinExistence type="inferred from homology"/>
<reference evidence="15" key="1">
    <citation type="submission" date="2021-01" db="EMBL/GenBank/DDBJ databases">
        <authorList>
            <consortium name="Genoscope - CEA"/>
            <person name="William W."/>
        </authorList>
    </citation>
    <scope>NUCLEOTIDE SEQUENCE</scope>
</reference>
<keyword evidence="6 8" id="KW-0067">ATP-binding</keyword>
<evidence type="ECO:0000256" key="11">
    <source>
        <dbReference type="RuleBase" id="RU367134"/>
    </source>
</evidence>
<comment type="subunit">
    <text evidence="1">Monomer.</text>
</comment>
<dbReference type="CDD" id="cd14007">
    <property type="entry name" value="STKc_Aurora"/>
    <property type="match status" value="1"/>
</dbReference>
<evidence type="ECO:0000256" key="5">
    <source>
        <dbReference type="ARBA" id="ARBA00022777"/>
    </source>
</evidence>
<feature type="compositionally biased region" description="Basic and acidic residues" evidence="13">
    <location>
        <begin position="512"/>
        <end position="525"/>
    </location>
</feature>
<feature type="active site" description="Proton acceptor" evidence="7">
    <location>
        <position position="158"/>
    </location>
</feature>
<accession>A0A8S1RX02</accession>
<feature type="cross-link" description="Glycyl lysine isopeptide (Lys-Gly) (interchain with G-Cter in SUMO2)" evidence="9">
    <location>
        <position position="160"/>
    </location>
</feature>
<feature type="domain" description="Protein kinase" evidence="14">
    <location>
        <begin position="33"/>
        <end position="295"/>
    </location>
</feature>
<comment type="catalytic activity">
    <reaction evidence="11">
        <text>L-seryl-[protein] + ATP = O-phospho-L-seryl-[protein] + ADP + H(+)</text>
        <dbReference type="Rhea" id="RHEA:17989"/>
        <dbReference type="Rhea" id="RHEA-COMP:9863"/>
        <dbReference type="Rhea" id="RHEA-COMP:11604"/>
        <dbReference type="ChEBI" id="CHEBI:15378"/>
        <dbReference type="ChEBI" id="CHEBI:29999"/>
        <dbReference type="ChEBI" id="CHEBI:30616"/>
        <dbReference type="ChEBI" id="CHEBI:83421"/>
        <dbReference type="ChEBI" id="CHEBI:456216"/>
        <dbReference type="EC" id="2.7.11.1"/>
    </reaction>
</comment>
<dbReference type="AlphaFoldDB" id="A0A8S1RX02"/>
<dbReference type="GO" id="GO:0004674">
    <property type="term" value="F:protein serine/threonine kinase activity"/>
    <property type="evidence" value="ECO:0007669"/>
    <property type="project" value="UniProtKB-KW"/>
</dbReference>
<comment type="similarity">
    <text evidence="11">Belongs to the protein kinase superfamily. Ser/Thr protein kinase family. Aurora subfamily.</text>
</comment>
<feature type="region of interest" description="Disordered" evidence="13">
    <location>
        <begin position="497"/>
        <end position="525"/>
    </location>
</feature>
<dbReference type="InterPro" id="IPR017441">
    <property type="entry name" value="Protein_kinase_ATP_BS"/>
</dbReference>
<sequence length="525" mass="61252">MASPVLNKVRERLFFLSPTVQAGWEPESKREDFEEQKILGQGAFGVVKKVTHKKTNIVYAIKIVEKAMLKKTNMVEQMQNEVKIMYSLNHPYILKLYNHFEDDINVYLILEFVGGGQLYAVLWRQPQKKFDEKTSAKFILQGCLALENIHSKNIVHRDIKPENLLLDEKQDIKLADFGWSNFLKPNEIRQTFCGTLDYLAPEMLEKSRQHDHQVDIWAIGVLCFELLTGLSPFAPQININNQTFVEKTTKDNIVNLRFQFPPTFPPLAQDLIKKILVKEPGKRFTCQQIKEHQWIVQNTQHVKIPTSLTVQQEKKIIKNPEIESLQKDGKLAFTNDQIYSFSRPDSIIVKDFLQGDNTNTKLVEALNNKMKEKDTKIQALEIENQKKQQEINEHLSTIELMKKSGQASQEIQSMQHKLKLQDERYAFMKQQYEQQLQKNIELEKKIRELESQSNQIEQMKAKMNKYKEEAESFKARAKKAEEQVQQMVISGINEKEFQEAPKQQEQASNVDDLLKKLQNKYDPKS</sequence>
<dbReference type="Proteomes" id="UP000689195">
    <property type="component" value="Unassembled WGS sequence"/>
</dbReference>
<keyword evidence="16" id="KW-1185">Reference proteome</keyword>
<evidence type="ECO:0000256" key="3">
    <source>
        <dbReference type="ARBA" id="ARBA00022679"/>
    </source>
</evidence>
<evidence type="ECO:0000256" key="13">
    <source>
        <dbReference type="SAM" id="MobiDB-lite"/>
    </source>
</evidence>
<evidence type="ECO:0000256" key="2">
    <source>
        <dbReference type="ARBA" id="ARBA00022527"/>
    </source>
</evidence>
<dbReference type="EMBL" id="CAJJDO010000001">
    <property type="protein sequence ID" value="CAD8132496.1"/>
    <property type="molecule type" value="Genomic_DNA"/>
</dbReference>
<dbReference type="EC" id="2.7.11.1" evidence="11"/>
<evidence type="ECO:0000256" key="12">
    <source>
        <dbReference type="SAM" id="Coils"/>
    </source>
</evidence>
<evidence type="ECO:0000256" key="7">
    <source>
        <dbReference type="PIRSR" id="PIRSR630616-1"/>
    </source>
</evidence>
<organism evidence="15 16">
    <name type="scientific">Paramecium pentaurelia</name>
    <dbReference type="NCBI Taxonomy" id="43138"/>
    <lineage>
        <taxon>Eukaryota</taxon>
        <taxon>Sar</taxon>
        <taxon>Alveolata</taxon>
        <taxon>Ciliophora</taxon>
        <taxon>Intramacronucleata</taxon>
        <taxon>Oligohymenophorea</taxon>
        <taxon>Peniculida</taxon>
        <taxon>Parameciidae</taxon>
        <taxon>Paramecium</taxon>
    </lineage>
</organism>
<dbReference type="PROSITE" id="PS50011">
    <property type="entry name" value="PROTEIN_KINASE_DOM"/>
    <property type="match status" value="1"/>
</dbReference>
<evidence type="ECO:0000256" key="6">
    <source>
        <dbReference type="ARBA" id="ARBA00022840"/>
    </source>
</evidence>
<feature type="coiled-coil region" evidence="12">
    <location>
        <begin position="425"/>
        <end position="490"/>
    </location>
</feature>
<protein>
    <recommendedName>
        <fullName evidence="11">Aurora kinase</fullName>
        <ecNumber evidence="11">2.7.11.1</ecNumber>
    </recommendedName>
</protein>
<keyword evidence="5 11" id="KW-0418">Kinase</keyword>
<dbReference type="OrthoDB" id="302269at2759"/>
<gene>
    <name evidence="15" type="ORF">PPENT_87.1.T0010640</name>
</gene>
<feature type="binding site" evidence="8">
    <location>
        <position position="176"/>
    </location>
    <ligand>
        <name>ATP</name>
        <dbReference type="ChEBI" id="CHEBI:30616"/>
    </ligand>
</feature>
<evidence type="ECO:0000259" key="14">
    <source>
        <dbReference type="PROSITE" id="PS50011"/>
    </source>
</evidence>
<feature type="coiled-coil region" evidence="12">
    <location>
        <begin position="363"/>
        <end position="397"/>
    </location>
</feature>
<evidence type="ECO:0000256" key="8">
    <source>
        <dbReference type="PIRSR" id="PIRSR630616-2"/>
    </source>
</evidence>
<keyword evidence="3 11" id="KW-0808">Transferase</keyword>
<evidence type="ECO:0000256" key="1">
    <source>
        <dbReference type="ARBA" id="ARBA00011245"/>
    </source>
</evidence>
<feature type="binding site" evidence="8 10">
    <location>
        <position position="62"/>
    </location>
    <ligand>
        <name>ATP</name>
        <dbReference type="ChEBI" id="CHEBI:30616"/>
    </ligand>
</feature>
<feature type="binding site" evidence="8">
    <location>
        <begin position="162"/>
        <end position="163"/>
    </location>
    <ligand>
        <name>ATP</name>
        <dbReference type="ChEBI" id="CHEBI:30616"/>
    </ligand>
</feature>
<evidence type="ECO:0000313" key="15">
    <source>
        <dbReference type="EMBL" id="CAD8132496.1"/>
    </source>
</evidence>
<dbReference type="GO" id="GO:0005524">
    <property type="term" value="F:ATP binding"/>
    <property type="evidence" value="ECO:0007669"/>
    <property type="project" value="UniProtKB-UniRule"/>
</dbReference>
<evidence type="ECO:0000256" key="10">
    <source>
        <dbReference type="PROSITE-ProRule" id="PRU10141"/>
    </source>
</evidence>
<keyword evidence="12" id="KW-0175">Coiled coil</keyword>
<keyword evidence="2 11" id="KW-0723">Serine/threonine-protein kinase</keyword>
<keyword evidence="4 8" id="KW-0547">Nucleotide-binding</keyword>
<dbReference type="FunFam" id="3.30.200.20:FF:000042">
    <property type="entry name" value="Aurora kinase A"/>
    <property type="match status" value="1"/>
</dbReference>
<dbReference type="FunFam" id="1.10.510.10:FF:000571">
    <property type="entry name" value="Maternal embryonic leucine zipper kinase"/>
    <property type="match status" value="1"/>
</dbReference>
<evidence type="ECO:0000256" key="9">
    <source>
        <dbReference type="PIRSR" id="PIRSR630616-3"/>
    </source>
</evidence>
<dbReference type="PROSITE" id="PS00108">
    <property type="entry name" value="PROTEIN_KINASE_ST"/>
    <property type="match status" value="1"/>
</dbReference>
<dbReference type="PANTHER" id="PTHR24350">
    <property type="entry name" value="SERINE/THREONINE-PROTEIN KINASE IAL-RELATED"/>
    <property type="match status" value="1"/>
</dbReference>
<dbReference type="SMART" id="SM00220">
    <property type="entry name" value="S_TKc"/>
    <property type="match status" value="1"/>
</dbReference>
<dbReference type="InterPro" id="IPR000719">
    <property type="entry name" value="Prot_kinase_dom"/>
</dbReference>
<dbReference type="PROSITE" id="PS00107">
    <property type="entry name" value="PROTEIN_KINASE_ATP"/>
    <property type="match status" value="1"/>
</dbReference>
<evidence type="ECO:0000313" key="16">
    <source>
        <dbReference type="Proteomes" id="UP000689195"/>
    </source>
</evidence>
<comment type="catalytic activity">
    <reaction evidence="11">
        <text>L-threonyl-[protein] + ATP = O-phospho-L-threonyl-[protein] + ADP + H(+)</text>
        <dbReference type="Rhea" id="RHEA:46608"/>
        <dbReference type="Rhea" id="RHEA-COMP:11060"/>
        <dbReference type="Rhea" id="RHEA-COMP:11605"/>
        <dbReference type="ChEBI" id="CHEBI:15378"/>
        <dbReference type="ChEBI" id="CHEBI:30013"/>
        <dbReference type="ChEBI" id="CHEBI:30616"/>
        <dbReference type="ChEBI" id="CHEBI:61977"/>
        <dbReference type="ChEBI" id="CHEBI:456216"/>
        <dbReference type="EC" id="2.7.11.1"/>
    </reaction>
</comment>
<dbReference type="Pfam" id="PF00069">
    <property type="entry name" value="Pkinase"/>
    <property type="match status" value="1"/>
</dbReference>
<evidence type="ECO:0000256" key="4">
    <source>
        <dbReference type="ARBA" id="ARBA00022741"/>
    </source>
</evidence>
<comment type="caution">
    <text evidence="15">The sequence shown here is derived from an EMBL/GenBank/DDBJ whole genome shotgun (WGS) entry which is preliminary data.</text>
</comment>